<accession>I6YYV1</accession>
<name>I6YYV1_MELRP</name>
<dbReference type="Proteomes" id="UP000009011">
    <property type="component" value="Chromosome"/>
</dbReference>
<proteinExistence type="predicted"/>
<dbReference type="KEGG" id="mro:MROS_2532"/>
<evidence type="ECO:0000313" key="2">
    <source>
        <dbReference type="Proteomes" id="UP000009011"/>
    </source>
</evidence>
<keyword evidence="2" id="KW-1185">Reference proteome</keyword>
<sequence>MENQTMIRLNPYLTEKIRFISGALETSIQGTANYLLNHIVDIALENIKEYEKHLNEDMKKAIKEAIKNHFE</sequence>
<dbReference type="RefSeq" id="WP_014857192.1">
    <property type="nucleotide sequence ID" value="NC_018178.1"/>
</dbReference>
<evidence type="ECO:0000313" key="1">
    <source>
        <dbReference type="EMBL" id="AFN75762.1"/>
    </source>
</evidence>
<dbReference type="AlphaFoldDB" id="I6YYV1"/>
<gene>
    <name evidence="1" type="ordered locus">MROS_2532</name>
</gene>
<reference evidence="1 2" key="1">
    <citation type="journal article" date="2013" name="PLoS ONE">
        <title>Genomic analysis of Melioribacter roseus, facultatively anaerobic organotrophic bacterium representing a novel deep lineage within Bacteriodetes/Chlorobi group.</title>
        <authorList>
            <person name="Kadnikov V.V."/>
            <person name="Mardanov A.V."/>
            <person name="Podosokorskaya O.A."/>
            <person name="Gavrilov S.N."/>
            <person name="Kublanov I.V."/>
            <person name="Beletsky A.V."/>
            <person name="Bonch-Osmolovskaya E.A."/>
            <person name="Ravin N.V."/>
        </authorList>
    </citation>
    <scope>NUCLEOTIDE SEQUENCE [LARGE SCALE GENOMIC DNA]</scope>
    <source>
        <strain evidence="2">JCM 17771 / P3M-2</strain>
    </source>
</reference>
<dbReference type="STRING" id="1191523.MROS_2532"/>
<protein>
    <submittedName>
        <fullName evidence="1">Uncharacterized protein</fullName>
    </submittedName>
</protein>
<organism evidence="1 2">
    <name type="scientific">Melioribacter roseus (strain DSM 23840 / JCM 17771 / VKM B-2668 / P3M-2)</name>
    <dbReference type="NCBI Taxonomy" id="1191523"/>
    <lineage>
        <taxon>Bacteria</taxon>
        <taxon>Pseudomonadati</taxon>
        <taxon>Ignavibacteriota</taxon>
        <taxon>Ignavibacteria</taxon>
        <taxon>Ignavibacteriales</taxon>
        <taxon>Melioribacteraceae</taxon>
        <taxon>Melioribacter</taxon>
    </lineage>
</organism>
<dbReference type="EMBL" id="CP003557">
    <property type="protein sequence ID" value="AFN75762.1"/>
    <property type="molecule type" value="Genomic_DNA"/>
</dbReference>
<dbReference type="HOGENOM" id="CLU_2735322_0_0_10"/>